<comment type="caution">
    <text evidence="2">The sequence shown here is derived from an EMBL/GenBank/DDBJ whole genome shotgun (WGS) entry which is preliminary data.</text>
</comment>
<organism evidence="2 3">
    <name type="scientific">Portunus trituberculatus</name>
    <name type="common">Swimming crab</name>
    <name type="synonym">Neptunus trituberculatus</name>
    <dbReference type="NCBI Taxonomy" id="210409"/>
    <lineage>
        <taxon>Eukaryota</taxon>
        <taxon>Metazoa</taxon>
        <taxon>Ecdysozoa</taxon>
        <taxon>Arthropoda</taxon>
        <taxon>Crustacea</taxon>
        <taxon>Multicrustacea</taxon>
        <taxon>Malacostraca</taxon>
        <taxon>Eumalacostraca</taxon>
        <taxon>Eucarida</taxon>
        <taxon>Decapoda</taxon>
        <taxon>Pleocyemata</taxon>
        <taxon>Brachyura</taxon>
        <taxon>Eubrachyura</taxon>
        <taxon>Portunoidea</taxon>
        <taxon>Portunidae</taxon>
        <taxon>Portuninae</taxon>
        <taxon>Portunus</taxon>
    </lineage>
</organism>
<proteinExistence type="predicted"/>
<name>A0A5B7HLC6_PORTR</name>
<dbReference type="Proteomes" id="UP000324222">
    <property type="component" value="Unassembled WGS sequence"/>
</dbReference>
<accession>A0A5B7HLC6</accession>
<sequence>MCVSKFGARRAQPGKEGKKQTNRHLVEQREPCLHLPLKQSSAKEEEERGEAQTQHMHARTTSSSRERG</sequence>
<dbReference type="AlphaFoldDB" id="A0A5B7HLC6"/>
<feature type="compositionally biased region" description="Basic and acidic residues" evidence="1">
    <location>
        <begin position="41"/>
        <end position="50"/>
    </location>
</feature>
<evidence type="ECO:0000313" key="3">
    <source>
        <dbReference type="Proteomes" id="UP000324222"/>
    </source>
</evidence>
<keyword evidence="3" id="KW-1185">Reference proteome</keyword>
<feature type="compositionally biased region" description="Basic and acidic residues" evidence="1">
    <location>
        <begin position="13"/>
        <end position="32"/>
    </location>
</feature>
<protein>
    <submittedName>
        <fullName evidence="2">Uncharacterized protein</fullName>
    </submittedName>
</protein>
<evidence type="ECO:0000256" key="1">
    <source>
        <dbReference type="SAM" id="MobiDB-lite"/>
    </source>
</evidence>
<feature type="compositionally biased region" description="Polar residues" evidence="1">
    <location>
        <begin position="51"/>
        <end position="68"/>
    </location>
</feature>
<reference evidence="2 3" key="1">
    <citation type="submission" date="2019-05" db="EMBL/GenBank/DDBJ databases">
        <title>Another draft genome of Portunus trituberculatus and its Hox gene families provides insights of decapod evolution.</title>
        <authorList>
            <person name="Jeong J.-H."/>
            <person name="Song I."/>
            <person name="Kim S."/>
            <person name="Choi T."/>
            <person name="Kim D."/>
            <person name="Ryu S."/>
            <person name="Kim W."/>
        </authorList>
    </citation>
    <scope>NUCLEOTIDE SEQUENCE [LARGE SCALE GENOMIC DNA]</scope>
    <source>
        <tissue evidence="2">Muscle</tissue>
    </source>
</reference>
<dbReference type="EMBL" id="VSRR010036408">
    <property type="protein sequence ID" value="MPC73240.1"/>
    <property type="molecule type" value="Genomic_DNA"/>
</dbReference>
<evidence type="ECO:0000313" key="2">
    <source>
        <dbReference type="EMBL" id="MPC73240.1"/>
    </source>
</evidence>
<feature type="region of interest" description="Disordered" evidence="1">
    <location>
        <begin position="1"/>
        <end position="68"/>
    </location>
</feature>
<gene>
    <name evidence="2" type="ORF">E2C01_067562</name>
</gene>